<evidence type="ECO:0008006" key="4">
    <source>
        <dbReference type="Google" id="ProtNLM"/>
    </source>
</evidence>
<organism evidence="2 3">
    <name type="scientific">Plasmodiophora brassicae</name>
    <name type="common">Clubroot disease agent</name>
    <dbReference type="NCBI Taxonomy" id="37360"/>
    <lineage>
        <taxon>Eukaryota</taxon>
        <taxon>Sar</taxon>
        <taxon>Rhizaria</taxon>
        <taxon>Endomyxa</taxon>
        <taxon>Phytomyxea</taxon>
        <taxon>Plasmodiophorida</taxon>
        <taxon>Plasmodiophoridae</taxon>
        <taxon>Plasmodiophora</taxon>
    </lineage>
</organism>
<dbReference type="Gene3D" id="3.90.1200.10">
    <property type="match status" value="1"/>
</dbReference>
<evidence type="ECO:0000313" key="2">
    <source>
        <dbReference type="EMBL" id="CEO99118.1"/>
    </source>
</evidence>
<dbReference type="Proteomes" id="UP000039324">
    <property type="component" value="Unassembled WGS sequence"/>
</dbReference>
<dbReference type="Gene3D" id="3.30.200.20">
    <property type="entry name" value="Phosphorylase Kinase, domain 1"/>
    <property type="match status" value="1"/>
</dbReference>
<dbReference type="STRING" id="37360.A0A0G4IUZ4"/>
<dbReference type="PANTHER" id="PTHR22603">
    <property type="entry name" value="CHOLINE/ETHANOALAMINE KINASE"/>
    <property type="match status" value="1"/>
</dbReference>
<gene>
    <name evidence="2" type="ORF">PBRA_001023</name>
</gene>
<dbReference type="GO" id="GO:0005737">
    <property type="term" value="C:cytoplasm"/>
    <property type="evidence" value="ECO:0007669"/>
    <property type="project" value="TreeGrafter"/>
</dbReference>
<proteinExistence type="inferred from homology"/>
<dbReference type="AlphaFoldDB" id="A0A0G4IUZ4"/>
<protein>
    <recommendedName>
        <fullName evidence="4">Aminoglycoside phosphotransferase domain-containing protein</fullName>
    </recommendedName>
</protein>
<dbReference type="OrthoDB" id="3649325at2759"/>
<sequence length="372" mass="41533">MAAACGPSPTLRSVCRQLVPAWADLRDDEIDVDPLLGGLSNKLWHARLPAPGGRHPTEIVLRQFCTTSGLIDRPYEQRVFAFLAGTGFAPKLFGANGEFRAEQYIRGVSLTVEEFGRPATLEVVGDLIGQFHSLEPPPDVTRYSPGCERPANVLEQCDQWVRTALDAAQHASPELVDRLRRCKDEFDRIVRPLLLMAQSPVVFCHNDVQEGNVIRSDDNEYFLIDYEVSYAAWNFRAYDLANSLCETVIDNQADNEHGFAIRPDLAPSPDAIRGMAVSYLKRVQALTPRGRRRSITSSAVDALIEVCLLTGFYTHVHLIGTAAQEVKLFKPVSHLLWAAWAVAKVHGSAIEFGYAQYARARLDLFDRELQRD</sequence>
<dbReference type="InterPro" id="IPR011009">
    <property type="entry name" value="Kinase-like_dom_sf"/>
</dbReference>
<name>A0A0G4IUZ4_PLABS</name>
<dbReference type="GO" id="GO:0004103">
    <property type="term" value="F:choline kinase activity"/>
    <property type="evidence" value="ECO:0007669"/>
    <property type="project" value="TreeGrafter"/>
</dbReference>
<dbReference type="Pfam" id="PF01633">
    <property type="entry name" value="Choline_kinase"/>
    <property type="match status" value="1"/>
</dbReference>
<dbReference type="PANTHER" id="PTHR22603:SF93">
    <property type="entry name" value="RE24176P"/>
    <property type="match status" value="1"/>
</dbReference>
<evidence type="ECO:0000256" key="1">
    <source>
        <dbReference type="ARBA" id="ARBA00038211"/>
    </source>
</evidence>
<comment type="similarity">
    <text evidence="1">Belongs to the choline/ethanolamine kinase family.</text>
</comment>
<dbReference type="EMBL" id="CDSF01000090">
    <property type="protein sequence ID" value="CEO99118.1"/>
    <property type="molecule type" value="Genomic_DNA"/>
</dbReference>
<dbReference type="SUPFAM" id="SSF56112">
    <property type="entry name" value="Protein kinase-like (PK-like)"/>
    <property type="match status" value="1"/>
</dbReference>
<dbReference type="GO" id="GO:0004305">
    <property type="term" value="F:ethanolamine kinase activity"/>
    <property type="evidence" value="ECO:0007669"/>
    <property type="project" value="TreeGrafter"/>
</dbReference>
<dbReference type="GO" id="GO:0006646">
    <property type="term" value="P:phosphatidylethanolamine biosynthetic process"/>
    <property type="evidence" value="ECO:0007669"/>
    <property type="project" value="TreeGrafter"/>
</dbReference>
<reference evidence="2 3" key="1">
    <citation type="submission" date="2015-02" db="EMBL/GenBank/DDBJ databases">
        <authorList>
            <person name="Chooi Y.-H."/>
        </authorList>
    </citation>
    <scope>NUCLEOTIDE SEQUENCE [LARGE SCALE GENOMIC DNA]</scope>
    <source>
        <strain evidence="2">E3</strain>
    </source>
</reference>
<keyword evidence="3" id="KW-1185">Reference proteome</keyword>
<dbReference type="OMA" id="VEGNTME"/>
<accession>A0A0G4IUZ4</accession>
<evidence type="ECO:0000313" key="3">
    <source>
        <dbReference type="Proteomes" id="UP000039324"/>
    </source>
</evidence>